<dbReference type="SUPFAM" id="SSF53623">
    <property type="entry name" value="MurD-like peptide ligases, catalytic domain"/>
    <property type="match status" value="1"/>
</dbReference>
<dbReference type="InterPro" id="IPR004101">
    <property type="entry name" value="Mur_ligase_C"/>
</dbReference>
<evidence type="ECO:0000256" key="1">
    <source>
        <dbReference type="ARBA" id="ARBA00005898"/>
    </source>
</evidence>
<evidence type="ECO:0000259" key="4">
    <source>
        <dbReference type="Pfam" id="PF08245"/>
    </source>
</evidence>
<dbReference type="PANTHER" id="PTHR23135">
    <property type="entry name" value="MUR LIGASE FAMILY MEMBER"/>
    <property type="match status" value="1"/>
</dbReference>
<feature type="domain" description="Mur ligase C-terminal" evidence="3">
    <location>
        <begin position="240"/>
        <end position="372"/>
    </location>
</feature>
<dbReference type="InterPro" id="IPR036615">
    <property type="entry name" value="Mur_ligase_C_dom_sf"/>
</dbReference>
<keyword evidence="2" id="KW-0132">Cell division</keyword>
<dbReference type="GO" id="GO:0005737">
    <property type="term" value="C:cytoplasm"/>
    <property type="evidence" value="ECO:0007669"/>
    <property type="project" value="UniProtKB-SubCell"/>
</dbReference>
<dbReference type="AlphaFoldDB" id="A0A1F7GZ66"/>
<keyword evidence="2" id="KW-0573">Peptidoglycan synthesis</keyword>
<dbReference type="GO" id="GO:0009252">
    <property type="term" value="P:peptidoglycan biosynthetic process"/>
    <property type="evidence" value="ECO:0007669"/>
    <property type="project" value="UniProtKB-UniPathway"/>
</dbReference>
<dbReference type="GO" id="GO:0008360">
    <property type="term" value="P:regulation of cell shape"/>
    <property type="evidence" value="ECO:0007669"/>
    <property type="project" value="UniProtKB-KW"/>
</dbReference>
<dbReference type="SUPFAM" id="SSF53244">
    <property type="entry name" value="MurD-like peptide ligases, peptide-binding domain"/>
    <property type="match status" value="1"/>
</dbReference>
<comment type="pathway">
    <text evidence="2">Cell wall biogenesis; peptidoglycan biosynthesis.</text>
</comment>
<evidence type="ECO:0000259" key="3">
    <source>
        <dbReference type="Pfam" id="PF02875"/>
    </source>
</evidence>
<dbReference type="InterPro" id="IPR013221">
    <property type="entry name" value="Mur_ligase_cen"/>
</dbReference>
<feature type="domain" description="Mur ligase central" evidence="4">
    <location>
        <begin position="34"/>
        <end position="205"/>
    </location>
</feature>
<dbReference type="Pfam" id="PF02875">
    <property type="entry name" value="Mur_ligase_C"/>
    <property type="match status" value="1"/>
</dbReference>
<dbReference type="Proteomes" id="UP000177159">
    <property type="component" value="Unassembled WGS sequence"/>
</dbReference>
<proteinExistence type="inferred from homology"/>
<keyword evidence="2" id="KW-0961">Cell wall biogenesis/degradation</keyword>
<keyword evidence="2" id="KW-0131">Cell cycle</keyword>
<keyword evidence="2" id="KW-0133">Cell shape</keyword>
<comment type="caution">
    <text evidence="5">The sequence shown here is derived from an EMBL/GenBank/DDBJ whole genome shotgun (WGS) entry which is preliminary data.</text>
</comment>
<dbReference type="GO" id="GO:0005524">
    <property type="term" value="F:ATP binding"/>
    <property type="evidence" value="ECO:0007669"/>
    <property type="project" value="InterPro"/>
</dbReference>
<dbReference type="GO" id="GO:0016881">
    <property type="term" value="F:acid-amino acid ligase activity"/>
    <property type="evidence" value="ECO:0007669"/>
    <property type="project" value="InterPro"/>
</dbReference>
<dbReference type="GO" id="GO:0051301">
    <property type="term" value="P:cell division"/>
    <property type="evidence" value="ECO:0007669"/>
    <property type="project" value="UniProtKB-KW"/>
</dbReference>
<name>A0A1F7GZ66_9BACT</name>
<accession>A0A1F7GZ66</accession>
<evidence type="ECO:0000313" key="6">
    <source>
        <dbReference type="Proteomes" id="UP000177159"/>
    </source>
</evidence>
<comment type="subcellular location">
    <subcellularLocation>
        <location evidence="2">Cytoplasm</location>
    </subcellularLocation>
</comment>
<dbReference type="GO" id="GO:0071555">
    <property type="term" value="P:cell wall organization"/>
    <property type="evidence" value="ECO:0007669"/>
    <property type="project" value="UniProtKB-KW"/>
</dbReference>
<dbReference type="NCBIfam" id="TIGR01085">
    <property type="entry name" value="murE"/>
    <property type="match status" value="1"/>
</dbReference>
<comment type="similarity">
    <text evidence="1">Belongs to the MurCDEF family. MurE subfamily.</text>
</comment>
<dbReference type="PANTHER" id="PTHR23135:SF4">
    <property type="entry name" value="UDP-N-ACETYLMURAMOYL-L-ALANYL-D-GLUTAMATE--2,6-DIAMINOPIMELATE LIGASE MURE HOMOLOG, CHLOROPLASTIC"/>
    <property type="match status" value="1"/>
</dbReference>
<organism evidence="5 6">
    <name type="scientific">Candidatus Roizmanbacteria bacterium RIFCSPHIGHO2_02_FULL_37_24</name>
    <dbReference type="NCBI Taxonomy" id="1802037"/>
    <lineage>
        <taxon>Bacteria</taxon>
        <taxon>Candidatus Roizmaniibacteriota</taxon>
    </lineage>
</organism>
<gene>
    <name evidence="5" type="ORF">A3C24_01915</name>
</gene>
<dbReference type="Gene3D" id="3.40.1190.10">
    <property type="entry name" value="Mur-like, catalytic domain"/>
    <property type="match status" value="1"/>
</dbReference>
<evidence type="ECO:0008006" key="7">
    <source>
        <dbReference type="Google" id="ProtNLM"/>
    </source>
</evidence>
<protein>
    <recommendedName>
        <fullName evidence="7">UDP-N-acetylmuramyl-tripeptide synthetase</fullName>
    </recommendedName>
</protein>
<dbReference type="EMBL" id="MFZM01000007">
    <property type="protein sequence ID" value="OGK24417.1"/>
    <property type="molecule type" value="Genomic_DNA"/>
</dbReference>
<sequence>MVFQFLKNTFHIFECLAADIFYGFPGRKLTIIGVTGTDGKTTTVHLIYHILKSVGKPVSMISSIYADIGGKIAETGFHVTTPRPWQVRRYLKSAREAGSTHFVLETTSHAIEQNRIWGINFATSVITNVSHEHLYHHKSLENYIKIKTSLLIHSREALINKDTQSFDKITEILQNQKKDYKTFSLKNSDADFTWNSKIKTKIKGDFNKENILAAYSICLTLGMTQREIMNAITSFELPKGRLERVYDRDFKVIIDFAHTPHALERLLETVRKEFIKKNGRIIHVFGAASERDDSKRPEMGEASGKYADIIILTEEDYRKENIITICDQIAQGLKGYKFIKDKNYFVIADRSDAIEKAVMMAKKGDAVVVTGKSHERSLNRGGKEYPWDEYKAVRKALILKK</sequence>
<dbReference type="Pfam" id="PF08245">
    <property type="entry name" value="Mur_ligase_M"/>
    <property type="match status" value="1"/>
</dbReference>
<reference evidence="5 6" key="1">
    <citation type="journal article" date="2016" name="Nat. Commun.">
        <title>Thousands of microbial genomes shed light on interconnected biogeochemical processes in an aquifer system.</title>
        <authorList>
            <person name="Anantharaman K."/>
            <person name="Brown C.T."/>
            <person name="Hug L.A."/>
            <person name="Sharon I."/>
            <person name="Castelle C.J."/>
            <person name="Probst A.J."/>
            <person name="Thomas B.C."/>
            <person name="Singh A."/>
            <person name="Wilkins M.J."/>
            <person name="Karaoz U."/>
            <person name="Brodie E.L."/>
            <person name="Williams K.H."/>
            <person name="Hubbard S.S."/>
            <person name="Banfield J.F."/>
        </authorList>
    </citation>
    <scope>NUCLEOTIDE SEQUENCE [LARGE SCALE GENOMIC DNA]</scope>
</reference>
<evidence type="ECO:0000256" key="2">
    <source>
        <dbReference type="RuleBase" id="RU004135"/>
    </source>
</evidence>
<dbReference type="InterPro" id="IPR005761">
    <property type="entry name" value="UDP-N-AcMur-Glu-dNH2Pim_ligase"/>
</dbReference>
<dbReference type="Gene3D" id="3.90.190.20">
    <property type="entry name" value="Mur ligase, C-terminal domain"/>
    <property type="match status" value="1"/>
</dbReference>
<dbReference type="InterPro" id="IPR036565">
    <property type="entry name" value="Mur-like_cat_sf"/>
</dbReference>
<dbReference type="UniPathway" id="UPA00219"/>
<evidence type="ECO:0000313" key="5">
    <source>
        <dbReference type="EMBL" id="OGK24417.1"/>
    </source>
</evidence>